<dbReference type="InterPro" id="IPR004255">
    <property type="entry name" value="O-acyltransferase_WSD1_N"/>
</dbReference>
<reference evidence="3" key="1">
    <citation type="submission" date="2011-12" db="EMBL/GenBank/DDBJ databases">
        <title>Complete genome sequence of Streptomyces cattleya strain DSM 46488.</title>
        <authorList>
            <person name="Ou H.-Y."/>
            <person name="Li P."/>
            <person name="Zhao C."/>
            <person name="O'Hagan D."/>
            <person name="Deng Z."/>
        </authorList>
    </citation>
    <scope>NUCLEOTIDE SEQUENCE [LARGE SCALE GENOMIC DNA]</scope>
    <source>
        <strain evidence="3">ATCC 35852 / DSM 46488 / JCM 4925 / NBRC 14057 / NRRL 8057</strain>
    </source>
</reference>
<name>F8JSQ9_STREN</name>
<evidence type="ECO:0000259" key="1">
    <source>
        <dbReference type="Pfam" id="PF03007"/>
    </source>
</evidence>
<proteinExistence type="predicted"/>
<accession>G8X196</accession>
<dbReference type="SUPFAM" id="SSF52777">
    <property type="entry name" value="CoA-dependent acyltransferases"/>
    <property type="match status" value="2"/>
</dbReference>
<protein>
    <recommendedName>
        <fullName evidence="1">O-acyltransferase WSD1-like N-terminal domain-containing protein</fullName>
    </recommendedName>
</protein>
<dbReference type="Gene3D" id="3.30.559.10">
    <property type="entry name" value="Chloramphenicol acetyltransferase-like domain"/>
    <property type="match status" value="1"/>
</dbReference>
<dbReference type="eggNOG" id="COG1020">
    <property type="taxonomic scope" value="Bacteria"/>
</dbReference>
<dbReference type="InterPro" id="IPR023213">
    <property type="entry name" value="CAT-like_dom_sf"/>
</dbReference>
<dbReference type="HOGENOM" id="CLU_024186_5_0_11"/>
<dbReference type="RefSeq" id="WP_014146297.1">
    <property type="nucleotide sequence ID" value="NC_016111.1"/>
</dbReference>
<dbReference type="AlphaFoldDB" id="F8JSQ9"/>
<dbReference type="GO" id="GO:0019432">
    <property type="term" value="P:triglyceride biosynthetic process"/>
    <property type="evidence" value="ECO:0007669"/>
    <property type="project" value="UniProtKB-UniPathway"/>
</dbReference>
<dbReference type="STRING" id="1003195.SCATT_55930"/>
<accession>F8JSQ9</accession>
<sequence>MHPQPRTARTVPLGAADLAFLESGGEKTLPTVFMLNFAGPPPTLDALRARVAERAGRVPVLGCRVTTSRRALERVERLDLTRHVRELSLPGPLDDGHIATRMLSRPLPGLDGPPWDLWLVHGTEGGYRVVLRAPHALQDGAGAAHTVRALLADEPGGGPPAHRPSRPRARGFLDTLGYVAAAFRDAGPMPAFAARPTGVTEVCHVDTPVARLRAIGRAVGGSVNDVYLAALAHAVHTWHAKENGAVHPPLPVVVPMSVRRAGEEHAPGNRMVTARLLLPCDQDSPFGALAAVMARTARLRRSGQRDATRLLMTATPRRIAANLGKRMVHGSTVAAVTSGVNLGDPFTYQGDPVVNAAVFTDAIAGVMCVAVLTGCGGNARFTFVHDRALPTADEIPDLWLASLLELDKAHTG</sequence>
<feature type="domain" description="O-acyltransferase WSD1-like N-terminal" evidence="1">
    <location>
        <begin position="14"/>
        <end position="167"/>
    </location>
</feature>
<dbReference type="KEGG" id="sct:SCAT_5595"/>
<dbReference type="Pfam" id="PF03007">
    <property type="entry name" value="WS_DGAT_cat"/>
    <property type="match status" value="1"/>
</dbReference>
<dbReference type="PATRIC" id="fig|1003195.11.peg.7008"/>
<dbReference type="GO" id="GO:0004144">
    <property type="term" value="F:diacylglycerol O-acyltransferase activity"/>
    <property type="evidence" value="ECO:0007669"/>
    <property type="project" value="InterPro"/>
</dbReference>
<keyword evidence="3" id="KW-1185">Reference proteome</keyword>
<dbReference type="UniPathway" id="UPA00282"/>
<dbReference type="EMBL" id="CP003219">
    <property type="protein sequence ID" value="AEW97964.1"/>
    <property type="molecule type" value="Genomic_DNA"/>
</dbReference>
<organism evidence="2 3">
    <name type="scientific">Streptantibioticus cattleyicolor (strain ATCC 35852 / DSM 46488 / JCM 4925 / NBRC 14057 / NRRL 8057)</name>
    <name type="common">Streptomyces cattleya</name>
    <dbReference type="NCBI Taxonomy" id="1003195"/>
    <lineage>
        <taxon>Bacteria</taxon>
        <taxon>Bacillati</taxon>
        <taxon>Actinomycetota</taxon>
        <taxon>Actinomycetes</taxon>
        <taxon>Kitasatosporales</taxon>
        <taxon>Streptomycetaceae</taxon>
        <taxon>Streptantibioticus</taxon>
    </lineage>
</organism>
<evidence type="ECO:0000313" key="3">
    <source>
        <dbReference type="Proteomes" id="UP000007842"/>
    </source>
</evidence>
<gene>
    <name evidence="2" type="ordered locus">SCATT_55930</name>
</gene>
<dbReference type="OrthoDB" id="4671961at2"/>
<dbReference type="KEGG" id="scy:SCATT_55930"/>
<evidence type="ECO:0000313" key="2">
    <source>
        <dbReference type="EMBL" id="AEW97964.1"/>
    </source>
</evidence>
<dbReference type="Proteomes" id="UP000007842">
    <property type="component" value="Chromosome"/>
</dbReference>